<feature type="compositionally biased region" description="Polar residues" evidence="1">
    <location>
        <begin position="1268"/>
        <end position="1278"/>
    </location>
</feature>
<feature type="region of interest" description="Disordered" evidence="1">
    <location>
        <begin position="1063"/>
        <end position="1337"/>
    </location>
</feature>
<feature type="region of interest" description="Disordered" evidence="1">
    <location>
        <begin position="875"/>
        <end position="921"/>
    </location>
</feature>
<feature type="compositionally biased region" description="Basic and acidic residues" evidence="1">
    <location>
        <begin position="830"/>
        <end position="842"/>
    </location>
</feature>
<proteinExistence type="predicted"/>
<feature type="region of interest" description="Disordered" evidence="1">
    <location>
        <begin position="770"/>
        <end position="863"/>
    </location>
</feature>
<name>A0ABR4CUX2_9HELO</name>
<feature type="compositionally biased region" description="Polar residues" evidence="1">
    <location>
        <begin position="226"/>
        <end position="246"/>
    </location>
</feature>
<feature type="compositionally biased region" description="Low complexity" evidence="1">
    <location>
        <begin position="1295"/>
        <end position="1308"/>
    </location>
</feature>
<feature type="compositionally biased region" description="Basic residues" evidence="1">
    <location>
        <begin position="685"/>
        <end position="695"/>
    </location>
</feature>
<feature type="compositionally biased region" description="Low complexity" evidence="1">
    <location>
        <begin position="770"/>
        <end position="784"/>
    </location>
</feature>
<feature type="compositionally biased region" description="Low complexity" evidence="1">
    <location>
        <begin position="979"/>
        <end position="995"/>
    </location>
</feature>
<feature type="compositionally biased region" description="Polar residues" evidence="1">
    <location>
        <begin position="657"/>
        <end position="684"/>
    </location>
</feature>
<evidence type="ECO:0000256" key="1">
    <source>
        <dbReference type="SAM" id="MobiDB-lite"/>
    </source>
</evidence>
<feature type="compositionally biased region" description="Basic and acidic residues" evidence="1">
    <location>
        <begin position="1093"/>
        <end position="1104"/>
    </location>
</feature>
<feature type="region of interest" description="Disordered" evidence="1">
    <location>
        <begin position="657"/>
        <end position="731"/>
    </location>
</feature>
<evidence type="ECO:0000313" key="2">
    <source>
        <dbReference type="EMBL" id="KAL2073573.1"/>
    </source>
</evidence>
<feature type="compositionally biased region" description="Acidic residues" evidence="1">
    <location>
        <begin position="247"/>
        <end position="258"/>
    </location>
</feature>
<protein>
    <recommendedName>
        <fullName evidence="4">MYND-type zinc finger protein samB</fullName>
    </recommendedName>
</protein>
<feature type="compositionally biased region" description="Basic and acidic residues" evidence="1">
    <location>
        <begin position="964"/>
        <end position="976"/>
    </location>
</feature>
<feature type="compositionally biased region" description="Low complexity" evidence="1">
    <location>
        <begin position="1585"/>
        <end position="1596"/>
    </location>
</feature>
<feature type="region of interest" description="Disordered" evidence="1">
    <location>
        <begin position="169"/>
        <end position="272"/>
    </location>
</feature>
<feature type="compositionally biased region" description="Polar residues" evidence="1">
    <location>
        <begin position="893"/>
        <end position="921"/>
    </location>
</feature>
<sequence length="1974" mass="213289">MSARQVKSLLEFDVITTYLKISPSIHLLEASNRYRHRLAVEDSGFLGLAPSLNSREAHNKSIVSKFELFLLLKHCNLEHKTCNCTTNINQRAFVFISRWTSPTVSCKSNALRTNPASRQTRCAILRVLTTPQVPQSRVDLSSFVPATRIYDHASIQASVGSFSYFSSLPPPRPRSSPIESTFKSPSSEDTHIYQYPPVKVFEVPSSDDDDLPPSRPRDSLKKVISRLTSLGSTRNHTHSRAQVSEESISDDDDDDDDLPPPRPKVPKTEAVSKTPLVPWAHAVSAVEDSRQDSINRLLGQLHIHNTFRAQYPGLKVIPLWAVPQNMYWPWKQSESEAHQLLYNARINDVWSKGKTPCAYPRNNDGSSRMFSVYDRVLLKDLVVTTREAVNESMEGRKVGGDVNIDTKVWSIGCDFAIFSQSSRLMLQDTPVVPYELFGTCQEAENFIDSEGLMRGLAHLELLSIFELPNIMEGAELAKIAYAFFRGHEIPAKIDHLYASPLAIPTEYHIDYDGRSERAKVLASKPLEDEALQIFLQDVIISNYLEQVRAEDKRTMAGPMLVQRHPTRSDVQTELKAREGEIGYRPLTQSSKDRTVREQRRSRAWWAALAGVPAPGFDPNNSVPKLLRLITAGQIDIGSSQNDHEGDEPAEVAGINANELSGNGEASGTNGQIANSENPREQTTNSKKKKKGKGKSKKGEAVAGTGPDITPPEESSSISPQSVSDNAATNSSEQEISAEASLILIQRLAKSKKSHGAALLEVASTVVPVASVAPASSSSVPVTSEGKSKKEKKKRKNASNANASSAPNPSVSISKDQSAGKVADVQAIKAFDAKDQSVKKTAEDLPAPPRGEPTNTPISGLKVDSLGISMPEDTEHGKWETVKSRSAQKAKVTVPSTSRATRGNLGGQATTSRAGVKQPQIQQGSRVVAPLLNGGQISKVVFKVVPKELRVSDHNEFPAMPTPPRGKDKTQTKDKISDIQPAPSQSSPASGLATSTTQATLVTTTSNAKAPSLTTLDDIDFGGDLYGASPPRKTQVSANVEENLTSAVASKAISPIAVPKIVSKVDEEPSSIAPFDKGKEISASGSKDPTNASLDDKPVVPKHSEQTTSLETDVKAEKSDHTGSKLDPKMSIVIKDKGDGNSGSSGAKSKIAIPAMGGKKDTKGKAKAPFDMKSGSGTSATGSTPPEPKGKGKAPVDLKSGSGASATGSTLNESNGKGKASNTKSNVVASASTSSRSKNKKKGKGKGSAAERATQAVNSSIKSDIGQAAVSTSVATGSTELPGINKKTVHKHVGKKGAVSESSSAKVAETQSSADPKKPVVLDKSLTSSQEVSTKEQSNLTESILAVSSSDNIVSAAQPSTEVIAKKDEKPNSTLSEPLVASKQIPVPHVFAVSMPEMQKIDDINFKKQELTSVPEDLAWADLLSPTKPGHLKRRLSAGNRKPDNDILEPISPSPVRRSSFSADTPLGDLLFGPRTPIVGESYPVDDDPFVSETNGAEGPNISFTSSSSEVELRDSRASPETHATPRTELMLTPAADDYNGESYINVHGHELTLFRKDAEISNVPSQKRHQRASSGPQYGDYHTTQASSSRPAPQASHTSRYRGGGDFSYGRQNQSKYNSGGGAHSHPQPTYYGVPQANTSALDQDGHGNQGSASSQSLGGDLKGKGPDTGMQGGVFQGLSPIPEASIKYEPEVEEVEDHNPPTKCTFCEEVKTPTAADPFHFCPLCGVVPGTPRYCSVACLLANAWEHNSVCLNTPAYHTMSNTNLGPTYRWEHLPLNNCHNMPDSPEKYRQKIFAMFCKYGDVPDIRYANSRKWQDIDWSRLMPSCARTKVGDYHIFKSPATTSRRNQNPSKAIVICTIKFPLNDGVGMKLMITRALNVALVTHDASIIHFLCRLLRYALIRHFASFGATEPQEVVMTEFKTQFFKEFGLTYNDSEPLINPSAAFATIENILQYYEVAHGGIQYWLSAVFTRT</sequence>
<feature type="compositionally biased region" description="Low complexity" evidence="1">
    <location>
        <begin position="1199"/>
        <end position="1209"/>
    </location>
</feature>
<feature type="compositionally biased region" description="Low complexity" evidence="1">
    <location>
        <begin position="711"/>
        <end position="724"/>
    </location>
</feature>
<feature type="compositionally biased region" description="Polar residues" evidence="1">
    <location>
        <begin position="1082"/>
        <end position="1092"/>
    </location>
</feature>
<feature type="compositionally biased region" description="Low complexity" evidence="1">
    <location>
        <begin position="1222"/>
        <end position="1235"/>
    </location>
</feature>
<feature type="compositionally biased region" description="Polar residues" evidence="1">
    <location>
        <begin position="1324"/>
        <end position="1337"/>
    </location>
</feature>
<feature type="compositionally biased region" description="Low complexity" evidence="1">
    <location>
        <begin position="797"/>
        <end position="814"/>
    </location>
</feature>
<feature type="compositionally biased region" description="Basic and acidic residues" evidence="1">
    <location>
        <begin position="1510"/>
        <end position="1525"/>
    </location>
</feature>
<feature type="compositionally biased region" description="Basic and acidic residues" evidence="1">
    <location>
        <begin position="1157"/>
        <end position="1169"/>
    </location>
</feature>
<organism evidence="2 3">
    <name type="scientific">Oculimacula yallundae</name>
    <dbReference type="NCBI Taxonomy" id="86028"/>
    <lineage>
        <taxon>Eukaryota</taxon>
        <taxon>Fungi</taxon>
        <taxon>Dikarya</taxon>
        <taxon>Ascomycota</taxon>
        <taxon>Pezizomycotina</taxon>
        <taxon>Leotiomycetes</taxon>
        <taxon>Helotiales</taxon>
        <taxon>Ploettnerulaceae</taxon>
        <taxon>Oculimacula</taxon>
    </lineage>
</organism>
<reference evidence="2 3" key="1">
    <citation type="journal article" date="2024" name="Commun. Biol.">
        <title>Comparative genomic analysis of thermophilic fungi reveals convergent evolutionary adaptations and gene losses.</title>
        <authorList>
            <person name="Steindorff A.S."/>
            <person name="Aguilar-Pontes M.V."/>
            <person name="Robinson A.J."/>
            <person name="Andreopoulos B."/>
            <person name="LaButti K."/>
            <person name="Kuo A."/>
            <person name="Mondo S."/>
            <person name="Riley R."/>
            <person name="Otillar R."/>
            <person name="Haridas S."/>
            <person name="Lipzen A."/>
            <person name="Grimwood J."/>
            <person name="Schmutz J."/>
            <person name="Clum A."/>
            <person name="Reid I.D."/>
            <person name="Moisan M.C."/>
            <person name="Butler G."/>
            <person name="Nguyen T.T.M."/>
            <person name="Dewar K."/>
            <person name="Conant G."/>
            <person name="Drula E."/>
            <person name="Henrissat B."/>
            <person name="Hansel C."/>
            <person name="Singer S."/>
            <person name="Hutchinson M.I."/>
            <person name="de Vries R.P."/>
            <person name="Natvig D.O."/>
            <person name="Powell A.J."/>
            <person name="Tsang A."/>
            <person name="Grigoriev I.V."/>
        </authorList>
    </citation>
    <scope>NUCLEOTIDE SEQUENCE [LARGE SCALE GENOMIC DNA]</scope>
    <source>
        <strain evidence="2 3">CBS 494.80</strain>
    </source>
</reference>
<dbReference type="Proteomes" id="UP001595075">
    <property type="component" value="Unassembled WGS sequence"/>
</dbReference>
<evidence type="ECO:0008006" key="4">
    <source>
        <dbReference type="Google" id="ProtNLM"/>
    </source>
</evidence>
<accession>A0ABR4CUX2</accession>
<feature type="region of interest" description="Disordered" evidence="1">
    <location>
        <begin position="952"/>
        <end position="995"/>
    </location>
</feature>
<dbReference type="EMBL" id="JAZHXI010000003">
    <property type="protein sequence ID" value="KAL2073573.1"/>
    <property type="molecule type" value="Genomic_DNA"/>
</dbReference>
<feature type="region of interest" description="Disordered" evidence="1">
    <location>
        <begin position="1560"/>
        <end position="1679"/>
    </location>
</feature>
<feature type="compositionally biased region" description="Basic and acidic residues" evidence="1">
    <location>
        <begin position="1111"/>
        <end position="1138"/>
    </location>
</feature>
<comment type="caution">
    <text evidence="2">The sequence shown here is derived from an EMBL/GenBank/DDBJ whole genome shotgun (WGS) entry which is preliminary data.</text>
</comment>
<gene>
    <name evidence="2" type="ORF">VTL71DRAFT_10899</name>
</gene>
<feature type="region of interest" description="Disordered" evidence="1">
    <location>
        <begin position="1488"/>
        <end position="1527"/>
    </location>
</feature>
<evidence type="ECO:0000313" key="3">
    <source>
        <dbReference type="Proteomes" id="UP001595075"/>
    </source>
</evidence>
<feature type="compositionally biased region" description="Low complexity" evidence="1">
    <location>
        <begin position="1141"/>
        <end position="1156"/>
    </location>
</feature>
<feature type="compositionally biased region" description="Low complexity" evidence="1">
    <location>
        <begin position="1173"/>
        <end position="1183"/>
    </location>
</feature>
<feature type="region of interest" description="Disordered" evidence="1">
    <location>
        <begin position="1428"/>
        <end position="1461"/>
    </location>
</feature>
<keyword evidence="3" id="KW-1185">Reference proteome</keyword>